<comment type="caution">
    <text evidence="3">The sequence shown here is derived from an EMBL/GenBank/DDBJ whole genome shotgun (WGS) entry which is preliminary data.</text>
</comment>
<feature type="region of interest" description="Disordered" evidence="1">
    <location>
        <begin position="1043"/>
        <end position="1088"/>
    </location>
</feature>
<feature type="region of interest" description="Disordered" evidence="1">
    <location>
        <begin position="865"/>
        <end position="994"/>
    </location>
</feature>
<dbReference type="PROSITE" id="PS50003">
    <property type="entry name" value="PH_DOMAIN"/>
    <property type="match status" value="1"/>
</dbReference>
<keyword evidence="4" id="KW-1185">Reference proteome</keyword>
<dbReference type="InterPro" id="IPR001849">
    <property type="entry name" value="PH_domain"/>
</dbReference>
<dbReference type="SUPFAM" id="SSF50729">
    <property type="entry name" value="PH domain-like"/>
    <property type="match status" value="2"/>
</dbReference>
<proteinExistence type="predicted"/>
<feature type="compositionally biased region" description="Polar residues" evidence="1">
    <location>
        <begin position="1008"/>
        <end position="1025"/>
    </location>
</feature>
<feature type="region of interest" description="Disordered" evidence="1">
    <location>
        <begin position="1008"/>
        <end position="1027"/>
    </location>
</feature>
<dbReference type="AlphaFoldDB" id="A0A6G0XAQ7"/>
<dbReference type="InterPro" id="IPR011993">
    <property type="entry name" value="PH-like_dom_sf"/>
</dbReference>
<feature type="region of interest" description="Disordered" evidence="1">
    <location>
        <begin position="286"/>
        <end position="407"/>
    </location>
</feature>
<feature type="compositionally biased region" description="Polar residues" evidence="1">
    <location>
        <begin position="867"/>
        <end position="916"/>
    </location>
</feature>
<reference evidence="3 4" key="1">
    <citation type="submission" date="2019-07" db="EMBL/GenBank/DDBJ databases">
        <title>Genomics analysis of Aphanomyces spp. identifies a new class of oomycete effector associated with host adaptation.</title>
        <authorList>
            <person name="Gaulin E."/>
        </authorList>
    </citation>
    <scope>NUCLEOTIDE SEQUENCE [LARGE SCALE GENOMIC DNA]</scope>
    <source>
        <strain evidence="3 4">ATCC 201684</strain>
    </source>
</reference>
<dbReference type="Pfam" id="PF00169">
    <property type="entry name" value="PH"/>
    <property type="match status" value="2"/>
</dbReference>
<name>A0A6G0XAQ7_9STRA</name>
<feature type="domain" description="PH" evidence="2">
    <location>
        <begin position="7"/>
        <end position="245"/>
    </location>
</feature>
<dbReference type="Gene3D" id="2.30.29.30">
    <property type="entry name" value="Pleckstrin-homology domain (PH domain)/Phosphotyrosine-binding domain (PTB)"/>
    <property type="match status" value="2"/>
</dbReference>
<evidence type="ECO:0000256" key="1">
    <source>
        <dbReference type="SAM" id="MobiDB-lite"/>
    </source>
</evidence>
<feature type="compositionally biased region" description="Low complexity" evidence="1">
    <location>
        <begin position="1049"/>
        <end position="1063"/>
    </location>
</feature>
<dbReference type="SMART" id="SM00233">
    <property type="entry name" value="PH"/>
    <property type="match status" value="2"/>
</dbReference>
<accession>A0A6G0XAQ7</accession>
<feature type="compositionally biased region" description="Polar residues" evidence="1">
    <location>
        <begin position="286"/>
        <end position="321"/>
    </location>
</feature>
<organism evidence="3 4">
    <name type="scientific">Aphanomyces euteiches</name>
    <dbReference type="NCBI Taxonomy" id="100861"/>
    <lineage>
        <taxon>Eukaryota</taxon>
        <taxon>Sar</taxon>
        <taxon>Stramenopiles</taxon>
        <taxon>Oomycota</taxon>
        <taxon>Saprolegniomycetes</taxon>
        <taxon>Saprolegniales</taxon>
        <taxon>Verrucalvaceae</taxon>
        <taxon>Aphanomyces</taxon>
    </lineage>
</organism>
<evidence type="ECO:0000259" key="2">
    <source>
        <dbReference type="PROSITE" id="PS50003"/>
    </source>
</evidence>
<feature type="region of interest" description="Disordered" evidence="1">
    <location>
        <begin position="119"/>
        <end position="151"/>
    </location>
</feature>
<dbReference type="VEuPathDB" id="FungiDB:AeMF1_011149"/>
<dbReference type="EMBL" id="VJMJ01000084">
    <property type="protein sequence ID" value="KAF0737246.1"/>
    <property type="molecule type" value="Genomic_DNA"/>
</dbReference>
<feature type="compositionally biased region" description="Polar residues" evidence="1">
    <location>
        <begin position="331"/>
        <end position="376"/>
    </location>
</feature>
<dbReference type="Proteomes" id="UP000481153">
    <property type="component" value="Unassembled WGS sequence"/>
</dbReference>
<gene>
    <name evidence="3" type="ORF">Ae201684_006423</name>
</gene>
<protein>
    <recommendedName>
        <fullName evidence="2">PH domain-containing protein</fullName>
    </recommendedName>
</protein>
<evidence type="ECO:0000313" key="3">
    <source>
        <dbReference type="EMBL" id="KAF0737246.1"/>
    </source>
</evidence>
<feature type="compositionally biased region" description="Low complexity" evidence="1">
    <location>
        <begin position="119"/>
        <end position="138"/>
    </location>
</feature>
<dbReference type="PANTHER" id="PTHR14336">
    <property type="entry name" value="TANDEM PH DOMAIN CONTAINING PROTEIN"/>
    <property type="match status" value="1"/>
</dbReference>
<evidence type="ECO:0000313" key="4">
    <source>
        <dbReference type="Proteomes" id="UP000481153"/>
    </source>
</evidence>
<sequence length="1088" mass="117046">MRKDMSANGWEGWVHKQGSVVPSWKKRYLVLADRNITYYDRDTKDPKAKAKGSFYLAGVQTNKDINNGLTLHSGDGKAMNIYTKTIGEFVMCKNAMENAVAVKNERLVEARQDYRASSIPTSSVSETYSSRSADSRSPSVDHSMRSAASSDIARYGSKPSHYGWLEKEGDLVKSWKRRYFTLHGLDITYFDNVDGVQKGSGRITDVQPLDGGLHFHLDNNRVLKVKADTHDEIQGWYDAVNRALGRPIVEMRRYTEPEDYQKLFGGDSSTLASSNQYAGAGYNASSSIANSPQTRYGAENTTNQASPYYQPTYNVPSTIANSPPPRYRNGSDPNQNSPEIAPVSSSYNAPSSLGNSPPTRYRQDTSSNQNNPSSPYIQAVEEHDDDMYQGNPYIQPSVAESDDDMFQNNPYIQPVVAESRESKQPAATPPQEKKLQSFLDKYMGDSIHESSFETGIPSMAEEAMASVTRTLVADFSNDFEMDELASPRTSELNAKGQGLWLQKGGATYFPDENAEPTVIPPRSPIAKDIPPPVIKAPVVRSTSSDEHKKKLWVPEAPAAVVETNLAVEPKKQRFGVALPGMAPATTGATAAAVPESVVKAKEVRGDNKLNDFLAKYGNVDEQTEPQASPEPQPSAATSGLWIQKGGAQYVPDESAVPTVMPTRSMIATDIPPPAAKQPIVRNTSSDDLKNKLWVASSNPVGTAKVPEETVKQPAPVNVSPPTSNKGSKLNDFMSKYGDHVEEKVPAVSPTTASGLWIQKGGATYVPDENAEPTVLPSRSPIATDIPPPVVKTPIVRSTSSDELKKKLWVAPSGIQAETPAAQASATQQTVAQQAKTIITSNEVKSENKPVVAPSISSAEKSVAAKEVTNTSNLAKNAPTNAPWSIESTKPVTSNVPGHSTTVPAANPSNAPSSDVKTQPAAATALNETTVQEVPATPPTSTAVEPTAVPRREGEKPSPATAPRREGEKPSSVAAPRREGEKPVPVAAPKTDDVKNTTQTIVEKIVESQPTSVDVAASTATSQTMNVKEPVAPKAVEYEEHLLSPVPNDGVPKSPGVKSPVVKSPAKDKHRKTKHIEGASAPKGCCTIM</sequence>
<dbReference type="InterPro" id="IPR051707">
    <property type="entry name" value="PI-Interact_SigTrans_Reg"/>
</dbReference>